<dbReference type="Gene3D" id="3.20.20.450">
    <property type="entry name" value="EAL domain"/>
    <property type="match status" value="1"/>
</dbReference>
<evidence type="ECO:0000259" key="1">
    <source>
        <dbReference type="PROSITE" id="PS50112"/>
    </source>
</evidence>
<dbReference type="CDD" id="cd00130">
    <property type="entry name" value="PAS"/>
    <property type="match status" value="1"/>
</dbReference>
<dbReference type="InterPro" id="IPR029787">
    <property type="entry name" value="Nucleotide_cyclase"/>
</dbReference>
<dbReference type="Gene3D" id="3.30.450.20">
    <property type="entry name" value="PAS domain"/>
    <property type="match status" value="1"/>
</dbReference>
<dbReference type="InterPro" id="IPR035919">
    <property type="entry name" value="EAL_sf"/>
</dbReference>
<keyword evidence="6" id="KW-1185">Reference proteome</keyword>
<dbReference type="PANTHER" id="PTHR44757">
    <property type="entry name" value="DIGUANYLATE CYCLASE DGCP"/>
    <property type="match status" value="1"/>
</dbReference>
<dbReference type="SMART" id="SM00052">
    <property type="entry name" value="EAL"/>
    <property type="match status" value="1"/>
</dbReference>
<dbReference type="NCBIfam" id="TIGR00254">
    <property type="entry name" value="GGDEF"/>
    <property type="match status" value="1"/>
</dbReference>
<sequence length="597" mass="64645">MVRNGWAKEAQAGRDSDRLFRLLAENASDMIVLLALDGTRTYVSPACRTILGYEPEEIMGVSTFVYVHPDDLEPVRERMRAVAEGHGDRRGVNRIIRSDGRTAWVESSLRLVRDPVTGEPREIVAVVRDITQQKLNEARVEQLASTDELTGLPNRRAFLAGVEAMLAKGARCALLFIDLDNFKPINDIHGHSAGDAVLTVVASRLRQEAPAGAMVARLGGDEFAILLADGHLAAELAEHILQVMAAPVVTEDLVAEIGASIGISRCPEQGHDSQNLLRTADMAMDHAKRAGPGRYFFFASEMEEELREKTVFKVRLRQAITAGEIIPYYQPLVDLRSRRLIGLEVLARWKHPDRGVLPPSEFITHAELGGLISPLFNDLLRQACHDATQWPDGLKIAVNMSPLQLQDAALSGTVLNILSETGLSPLRLELEVTETGIVHDLGTAKRLLGMLREAGIRVALDDFGTGYASLRMVKELAVDRLKIDRSFVVALASAPESGRYVSAIIGLARALGLGTTAEGIEDASTMRRIASMGCDLGQGYFFGRPHPASELGPWLRDAAEGLPAVPEAEIVNPSSAQIPASAGAAAGRASPPGRVLF</sequence>
<dbReference type="Pfam" id="PF00563">
    <property type="entry name" value="EAL"/>
    <property type="match status" value="1"/>
</dbReference>
<dbReference type="EMBL" id="JACTNF010000008">
    <property type="protein sequence ID" value="MBO1074830.1"/>
    <property type="molecule type" value="Genomic_DNA"/>
</dbReference>
<protein>
    <submittedName>
        <fullName evidence="5">EAL domain-containing protein</fullName>
    </submittedName>
</protein>
<dbReference type="Proteomes" id="UP001518990">
    <property type="component" value="Unassembled WGS sequence"/>
</dbReference>
<feature type="domain" description="EAL" evidence="3">
    <location>
        <begin position="309"/>
        <end position="559"/>
    </location>
</feature>
<dbReference type="SUPFAM" id="SSF55073">
    <property type="entry name" value="Nucleotide cyclase"/>
    <property type="match status" value="1"/>
</dbReference>
<dbReference type="InterPro" id="IPR000014">
    <property type="entry name" value="PAS"/>
</dbReference>
<evidence type="ECO:0000313" key="6">
    <source>
        <dbReference type="Proteomes" id="UP001518990"/>
    </source>
</evidence>
<dbReference type="SUPFAM" id="SSF55785">
    <property type="entry name" value="PYP-like sensor domain (PAS domain)"/>
    <property type="match status" value="1"/>
</dbReference>
<dbReference type="PROSITE" id="PS50887">
    <property type="entry name" value="GGDEF"/>
    <property type="match status" value="1"/>
</dbReference>
<evidence type="ECO:0000259" key="3">
    <source>
        <dbReference type="PROSITE" id="PS50883"/>
    </source>
</evidence>
<dbReference type="InterPro" id="IPR013655">
    <property type="entry name" value="PAS_fold_3"/>
</dbReference>
<evidence type="ECO:0000259" key="4">
    <source>
        <dbReference type="PROSITE" id="PS50887"/>
    </source>
</evidence>
<feature type="domain" description="PAS" evidence="1">
    <location>
        <begin position="16"/>
        <end position="86"/>
    </location>
</feature>
<accession>A0ABS3KBI4</accession>
<dbReference type="SUPFAM" id="SSF141868">
    <property type="entry name" value="EAL domain-like"/>
    <property type="match status" value="1"/>
</dbReference>
<dbReference type="PANTHER" id="PTHR44757:SF2">
    <property type="entry name" value="BIOFILM ARCHITECTURE MAINTENANCE PROTEIN MBAA"/>
    <property type="match status" value="1"/>
</dbReference>
<evidence type="ECO:0000259" key="2">
    <source>
        <dbReference type="PROSITE" id="PS50113"/>
    </source>
</evidence>
<dbReference type="CDD" id="cd01949">
    <property type="entry name" value="GGDEF"/>
    <property type="match status" value="1"/>
</dbReference>
<comment type="caution">
    <text evidence="5">The sequence shown here is derived from an EMBL/GenBank/DDBJ whole genome shotgun (WGS) entry which is preliminary data.</text>
</comment>
<evidence type="ECO:0000313" key="5">
    <source>
        <dbReference type="EMBL" id="MBO1074830.1"/>
    </source>
</evidence>
<dbReference type="InterPro" id="IPR000700">
    <property type="entry name" value="PAS-assoc_C"/>
</dbReference>
<feature type="domain" description="PAC" evidence="2">
    <location>
        <begin position="89"/>
        <end position="142"/>
    </location>
</feature>
<dbReference type="InterPro" id="IPR000160">
    <property type="entry name" value="GGDEF_dom"/>
</dbReference>
<dbReference type="InterPro" id="IPR035965">
    <property type="entry name" value="PAS-like_dom_sf"/>
</dbReference>
<name>A0ABS3KBI4_9PROT</name>
<dbReference type="Gene3D" id="3.30.70.270">
    <property type="match status" value="1"/>
</dbReference>
<reference evidence="5 6" key="1">
    <citation type="submission" date="2020-09" db="EMBL/GenBank/DDBJ databases">
        <title>Roseomonas.</title>
        <authorList>
            <person name="Zhu W."/>
        </authorList>
    </citation>
    <scope>NUCLEOTIDE SEQUENCE [LARGE SCALE GENOMIC DNA]</scope>
    <source>
        <strain evidence="5 6">1311</strain>
    </source>
</reference>
<dbReference type="InterPro" id="IPR052155">
    <property type="entry name" value="Biofilm_reg_signaling"/>
</dbReference>
<dbReference type="SMART" id="SM00086">
    <property type="entry name" value="PAC"/>
    <property type="match status" value="1"/>
</dbReference>
<proteinExistence type="predicted"/>
<dbReference type="InterPro" id="IPR001633">
    <property type="entry name" value="EAL_dom"/>
</dbReference>
<dbReference type="InterPro" id="IPR043128">
    <property type="entry name" value="Rev_trsase/Diguanyl_cyclase"/>
</dbReference>
<dbReference type="SMART" id="SM00091">
    <property type="entry name" value="PAS"/>
    <property type="match status" value="1"/>
</dbReference>
<dbReference type="Pfam" id="PF00990">
    <property type="entry name" value="GGDEF"/>
    <property type="match status" value="1"/>
</dbReference>
<dbReference type="RefSeq" id="WP_207446637.1">
    <property type="nucleotide sequence ID" value="NZ_CP061091.1"/>
</dbReference>
<dbReference type="PROSITE" id="PS50113">
    <property type="entry name" value="PAC"/>
    <property type="match status" value="1"/>
</dbReference>
<dbReference type="Pfam" id="PF08447">
    <property type="entry name" value="PAS_3"/>
    <property type="match status" value="1"/>
</dbReference>
<feature type="domain" description="GGDEF" evidence="4">
    <location>
        <begin position="170"/>
        <end position="300"/>
    </location>
</feature>
<dbReference type="SMART" id="SM00267">
    <property type="entry name" value="GGDEF"/>
    <property type="match status" value="1"/>
</dbReference>
<dbReference type="PROSITE" id="PS50883">
    <property type="entry name" value="EAL"/>
    <property type="match status" value="1"/>
</dbReference>
<organism evidence="5 6">
    <name type="scientific">Roseomonas marmotae</name>
    <dbReference type="NCBI Taxonomy" id="2768161"/>
    <lineage>
        <taxon>Bacteria</taxon>
        <taxon>Pseudomonadati</taxon>
        <taxon>Pseudomonadota</taxon>
        <taxon>Alphaproteobacteria</taxon>
        <taxon>Acetobacterales</taxon>
        <taxon>Roseomonadaceae</taxon>
        <taxon>Roseomonas</taxon>
    </lineage>
</organism>
<dbReference type="PROSITE" id="PS50112">
    <property type="entry name" value="PAS"/>
    <property type="match status" value="1"/>
</dbReference>
<gene>
    <name evidence="5" type="ORF">IAI60_09430</name>
</gene>
<dbReference type="CDD" id="cd01948">
    <property type="entry name" value="EAL"/>
    <property type="match status" value="1"/>
</dbReference>
<dbReference type="NCBIfam" id="TIGR00229">
    <property type="entry name" value="sensory_box"/>
    <property type="match status" value="1"/>
</dbReference>
<dbReference type="InterPro" id="IPR001610">
    <property type="entry name" value="PAC"/>
</dbReference>